<name>A0A0T5YVI0_9GAMM</name>
<dbReference type="Proteomes" id="UP000051634">
    <property type="component" value="Unassembled WGS sequence"/>
</dbReference>
<dbReference type="AlphaFoldDB" id="A0A0T5YVI0"/>
<dbReference type="STRING" id="54398.Ga0074115_104119"/>
<accession>A0A0T5YVI0</accession>
<evidence type="ECO:0000313" key="1">
    <source>
        <dbReference type="EMBL" id="KRT54358.1"/>
    </source>
</evidence>
<dbReference type="EMBL" id="LMXI01000661">
    <property type="protein sequence ID" value="KRT56835.1"/>
    <property type="molecule type" value="Genomic_DNA"/>
</dbReference>
<evidence type="ECO:0000313" key="3">
    <source>
        <dbReference type="Proteomes" id="UP000051276"/>
    </source>
</evidence>
<sequence>MRFPQLAMGQRFRFQGRVFTKSGPLTAREEGSQNNQLMRKSAEVELLDNAAPRSEKPQGQLQRQQLESAMRSGLARIRQSAEQVAEVDGRMPVERLLLLVEAELESILKDLS</sequence>
<evidence type="ECO:0000313" key="2">
    <source>
        <dbReference type="EMBL" id="KRT56835.1"/>
    </source>
</evidence>
<comment type="caution">
    <text evidence="1">The sequence shown here is derived from an EMBL/GenBank/DDBJ whole genome shotgun (WGS) entry which is preliminary data.</text>
</comment>
<dbReference type="OrthoDB" id="9181667at2"/>
<dbReference type="RefSeq" id="WP_057956864.1">
    <property type="nucleotide sequence ID" value="NZ_KQ556965.1"/>
</dbReference>
<protein>
    <submittedName>
        <fullName evidence="1">Uncharacterized protein</fullName>
    </submittedName>
</protein>
<gene>
    <name evidence="1" type="ORF">Ga0074115_104119</name>
    <name evidence="2" type="ORF">Ga0076813_10337</name>
</gene>
<proteinExistence type="predicted"/>
<dbReference type="Proteomes" id="UP000051276">
    <property type="component" value="Unassembled WGS sequence"/>
</dbReference>
<keyword evidence="4" id="KW-1185">Reference proteome</keyword>
<organism evidence="1 4">
    <name type="scientific">endosymbiont of Ridgeia piscesae</name>
    <dbReference type="NCBI Taxonomy" id="54398"/>
    <lineage>
        <taxon>Bacteria</taxon>
        <taxon>Pseudomonadati</taxon>
        <taxon>Pseudomonadota</taxon>
        <taxon>Gammaproteobacteria</taxon>
        <taxon>sulfur-oxidizing symbionts</taxon>
    </lineage>
</organism>
<reference evidence="3 4" key="1">
    <citation type="submission" date="2015-11" db="EMBL/GenBank/DDBJ databases">
        <title>The genome of Candidatus Endoriftia persephone in Ridgeia piscesae and population structure of the North Eastern Pacific vestimentiferan symbionts.</title>
        <authorList>
            <person name="Perez M."/>
            <person name="Juniper K.S."/>
        </authorList>
    </citation>
    <scope>NUCLEOTIDE SEQUENCE [LARGE SCALE GENOMIC DNA]</scope>
    <source>
        <strain evidence="2">Ind10</strain>
        <strain evidence="1">Ind11</strain>
    </source>
</reference>
<dbReference type="EMBL" id="LDXT01000092">
    <property type="protein sequence ID" value="KRT54358.1"/>
    <property type="molecule type" value="Genomic_DNA"/>
</dbReference>
<evidence type="ECO:0000313" key="4">
    <source>
        <dbReference type="Proteomes" id="UP000051634"/>
    </source>
</evidence>